<dbReference type="InterPro" id="IPR022367">
    <property type="entry name" value="2-oxoacid/accept_OxRdtase_asu"/>
</dbReference>
<dbReference type="InterPro" id="IPR002869">
    <property type="entry name" value="Pyrv_flavodox_OxRed_cen"/>
</dbReference>
<feature type="domain" description="Pyruvate flavodoxin/ferredoxin oxidoreductase pyrimidine binding" evidence="3">
    <location>
        <begin position="260"/>
        <end position="467"/>
    </location>
</feature>
<dbReference type="SUPFAM" id="SSF53323">
    <property type="entry name" value="Pyruvate-ferredoxin oxidoreductase, PFOR, domain III"/>
    <property type="match status" value="1"/>
</dbReference>
<dbReference type="AlphaFoldDB" id="A0A419W554"/>
<evidence type="ECO:0000313" key="4">
    <source>
        <dbReference type="EMBL" id="RKD90550.1"/>
    </source>
</evidence>
<dbReference type="PANTHER" id="PTHR32154">
    <property type="entry name" value="PYRUVATE-FLAVODOXIN OXIDOREDUCTASE-RELATED"/>
    <property type="match status" value="1"/>
</dbReference>
<dbReference type="Gene3D" id="3.40.50.920">
    <property type="match status" value="1"/>
</dbReference>
<dbReference type="Gene3D" id="3.40.920.10">
    <property type="entry name" value="Pyruvate-ferredoxin oxidoreductase, PFOR, domain III"/>
    <property type="match status" value="1"/>
</dbReference>
<dbReference type="Pfam" id="PF01855">
    <property type="entry name" value="POR_N"/>
    <property type="match status" value="1"/>
</dbReference>
<evidence type="ECO:0000313" key="5">
    <source>
        <dbReference type="Proteomes" id="UP000283387"/>
    </source>
</evidence>
<keyword evidence="5" id="KW-1185">Reference proteome</keyword>
<dbReference type="EMBL" id="RAPN01000001">
    <property type="protein sequence ID" value="RKD90550.1"/>
    <property type="molecule type" value="Genomic_DNA"/>
</dbReference>
<gene>
    <name evidence="4" type="ORF">BC643_0890</name>
</gene>
<dbReference type="NCBIfam" id="TIGR03710">
    <property type="entry name" value="OAFO_sf"/>
    <property type="match status" value="1"/>
</dbReference>
<sequence length="612" mass="67122">MKDAKIIELEEVAIRFSGDSGDGMQLTGTLFSDASALFGNDISTFPDYPSEIRAPQGTVGGVSGFQVQFGQKQINTPGDYAHVLIAMNPAAVKANAKFMNPGGTIIFDVDSFNQKNLEKAAFKTEDPFTECDLVDYVKIPVPITSLTRESLKDYGMDNKSVLRSKNMFALGLVCWMFGRPLDYIEGYLKKKFAKKPLVVETNLKVLHDGYNYGMNMQHMTPRYMVHAAAIERGTYRNINGNQATAWGFLAAAEKSGLNLFQGSYPITPATDILTALAARKDLGVKTFQAEDEIAGICTAIGAAFAGNLAITTTSGPGLALKAEALGLSVMAELPLVVVNVQRGGPSTGLPTKTEQSDLLQTLYGRNGESPVVVIAASTPSDCFYYAFLSAKIAVERMVPVVLLTDGFLGNGSEPWRVPSMDELPEIKPRLAKSKDTFKPYKRDEETLSREWAVPGMEGFQHRVGGLEKNINGGVSHDPENHQANTIYRAEKVERVVEMLPKLEVCGDESGDLLVVSWGGTYGHTLSAVREMKMEGKSVSLAHFNFIKPLPKNTEEVFSRFKKIVVCELNMGQFSAYLRDKLPGFTYHQVNKVKGLPFTVLELKQNFNKLLED</sequence>
<protein>
    <submittedName>
        <fullName evidence="4">2-oxoglutarate ferredoxin oxidoreductase subunit alpha</fullName>
    </submittedName>
</protein>
<dbReference type="Proteomes" id="UP000283387">
    <property type="component" value="Unassembled WGS sequence"/>
</dbReference>
<dbReference type="InterPro" id="IPR019752">
    <property type="entry name" value="Pyrv/ketoisovalerate_OxRed_cat"/>
</dbReference>
<proteinExistence type="predicted"/>
<reference evidence="4 5" key="1">
    <citation type="submission" date="2018-09" db="EMBL/GenBank/DDBJ databases">
        <title>Genomic Encyclopedia of Archaeal and Bacterial Type Strains, Phase II (KMG-II): from individual species to whole genera.</title>
        <authorList>
            <person name="Goeker M."/>
        </authorList>
    </citation>
    <scope>NUCLEOTIDE SEQUENCE [LARGE SCALE GENOMIC DNA]</scope>
    <source>
        <strain evidence="4 5">DSM 27148</strain>
    </source>
</reference>
<dbReference type="InterPro" id="IPR002880">
    <property type="entry name" value="Pyrv_Fd/Flavodoxin_OxRdtase_N"/>
</dbReference>
<dbReference type="SUPFAM" id="SSF52518">
    <property type="entry name" value="Thiamin diphosphate-binding fold (THDP-binding)"/>
    <property type="match status" value="1"/>
</dbReference>
<evidence type="ECO:0000259" key="3">
    <source>
        <dbReference type="Pfam" id="PF01855"/>
    </source>
</evidence>
<evidence type="ECO:0000259" key="2">
    <source>
        <dbReference type="Pfam" id="PF01558"/>
    </source>
</evidence>
<dbReference type="InterPro" id="IPR009014">
    <property type="entry name" value="Transketo_C/PFOR_II"/>
</dbReference>
<dbReference type="InterPro" id="IPR050722">
    <property type="entry name" value="Pyruvate:ferred/Flavod_OxRd"/>
</dbReference>
<dbReference type="FunFam" id="3.40.50.970:FF:000022">
    <property type="entry name" value="2-oxoglutarate ferredoxin oxidoreductase alpha subunit"/>
    <property type="match status" value="1"/>
</dbReference>
<name>A0A419W554_9BACT</name>
<feature type="domain" description="Pyruvate/ketoisovalerate oxidoreductase catalytic" evidence="2">
    <location>
        <begin position="21"/>
        <end position="210"/>
    </location>
</feature>
<comment type="caution">
    <text evidence="4">The sequence shown here is derived from an EMBL/GenBank/DDBJ whole genome shotgun (WGS) entry which is preliminary data.</text>
</comment>
<evidence type="ECO:0000256" key="1">
    <source>
        <dbReference type="ARBA" id="ARBA00023002"/>
    </source>
</evidence>
<dbReference type="SUPFAM" id="SSF52922">
    <property type="entry name" value="TK C-terminal domain-like"/>
    <property type="match status" value="1"/>
</dbReference>
<dbReference type="GO" id="GO:0006979">
    <property type="term" value="P:response to oxidative stress"/>
    <property type="evidence" value="ECO:0007669"/>
    <property type="project" value="TreeGrafter"/>
</dbReference>
<dbReference type="CDD" id="cd07034">
    <property type="entry name" value="TPP_PYR_PFOR_IOR-alpha_like"/>
    <property type="match status" value="1"/>
</dbReference>
<dbReference type="Gene3D" id="3.40.50.970">
    <property type="match status" value="1"/>
</dbReference>
<organism evidence="4 5">
    <name type="scientific">Mangrovibacterium diazotrophicum</name>
    <dbReference type="NCBI Taxonomy" id="1261403"/>
    <lineage>
        <taxon>Bacteria</taxon>
        <taxon>Pseudomonadati</taxon>
        <taxon>Bacteroidota</taxon>
        <taxon>Bacteroidia</taxon>
        <taxon>Marinilabiliales</taxon>
        <taxon>Prolixibacteraceae</taxon>
        <taxon>Mangrovibacterium</taxon>
    </lineage>
</organism>
<dbReference type="RefSeq" id="WP_120271948.1">
    <property type="nucleotide sequence ID" value="NZ_RAPN01000001.1"/>
</dbReference>
<dbReference type="Pfam" id="PF01558">
    <property type="entry name" value="POR"/>
    <property type="match status" value="1"/>
</dbReference>
<dbReference type="GO" id="GO:0016903">
    <property type="term" value="F:oxidoreductase activity, acting on the aldehyde or oxo group of donors"/>
    <property type="evidence" value="ECO:0007669"/>
    <property type="project" value="InterPro"/>
</dbReference>
<accession>A0A419W554</accession>
<dbReference type="OrthoDB" id="9794954at2"/>
<dbReference type="PANTHER" id="PTHR32154:SF20">
    <property type="entry name" value="2-OXOGLUTARATE OXIDOREDUCTASE SUBUNIT KORA"/>
    <property type="match status" value="1"/>
</dbReference>
<keyword evidence="1" id="KW-0560">Oxidoreductase</keyword>
<dbReference type="InterPro" id="IPR029061">
    <property type="entry name" value="THDP-binding"/>
</dbReference>